<dbReference type="Pfam" id="PF03109">
    <property type="entry name" value="ABC1"/>
    <property type="match status" value="1"/>
</dbReference>
<keyword evidence="2" id="KW-1133">Transmembrane helix</keyword>
<dbReference type="InterPro" id="IPR011009">
    <property type="entry name" value="Kinase-like_dom_sf"/>
</dbReference>
<feature type="compositionally biased region" description="Basic and acidic residues" evidence="1">
    <location>
        <begin position="173"/>
        <end position="187"/>
    </location>
</feature>
<dbReference type="PANTHER" id="PTHR45890:SF1">
    <property type="entry name" value="AARF DOMAIN CONTAINING KINASE 2"/>
    <property type="match status" value="1"/>
</dbReference>
<sequence>MMGRIRVCPQPTYPSVLHLFCIGGVTALTACGGALLLYYRGVWVPERRRLLQQQTCLPPRRTRQFIAGSGSYQQQVAVFQYHPHVLREILFCGLVVLRTILLVVHMVPVIWFTFLTYGLHFCSEPVFFGKVRDMLLAMGPSYIKLGQWIATRPDIFSPVMCSALEKLYDNTEPHSWSHTEKTLRNTFRESPQGSNDEGRKGDTGTRQNVLYYLREIEKVPVNSGSIAQVHRAVLREDVDGIPTGTTVAIKILHPLTREIICADLFVMKCFVNVVTTLFRDTVYLDLRRALGEFSSLLCSQLSLDLECDNLKQFAFNFRDFPGVIFPKPLPSFCTPDVLVETFEEGRPLQEIQPCDEFRDAAQRGCHMFLKMLFEDNFVHSDLHPGNILIRANPGAPLNVPPTTFFSPTTVERYPDGKPKLKYELIILDAGLTTSLSPEERNNFISLFAAVACGDGSLGADLMIDRLPPDVRPPYPEAKREKFRMDMTNIFNTVAPGASDGFTLRHVRIGSTLCKIMNTLRENKTPIDGNFASLVLTVVVGEGLGRKLIPDFNLFAEAVPYLMVLLEDNELSYLANKLRSTYGAGTLLRDSLSLVELQRTPTYIEAGLRKASKTVDRILQQLTRQSAVTCASQEEKA</sequence>
<evidence type="ECO:0000259" key="3">
    <source>
        <dbReference type="Pfam" id="PF03109"/>
    </source>
</evidence>
<dbReference type="RefSeq" id="XP_011775707.1">
    <property type="nucleotide sequence ID" value="XM_011777405.1"/>
</dbReference>
<accession>C9ZVJ2</accession>
<keyword evidence="2" id="KW-0812">Transmembrane</keyword>
<evidence type="ECO:0000256" key="2">
    <source>
        <dbReference type="SAM" id="Phobius"/>
    </source>
</evidence>
<proteinExistence type="predicted"/>
<dbReference type="OrthoDB" id="427480at2759"/>
<dbReference type="AlphaFoldDB" id="C9ZVJ2"/>
<evidence type="ECO:0000313" key="5">
    <source>
        <dbReference type="Proteomes" id="UP000002316"/>
    </source>
</evidence>
<dbReference type="PANTHER" id="PTHR45890">
    <property type="entry name" value="AARF DOMAIN CONTAINING KINASE 2 (PREDICTED)"/>
    <property type="match status" value="1"/>
</dbReference>
<feature type="region of interest" description="Disordered" evidence="1">
    <location>
        <begin position="173"/>
        <end position="203"/>
    </location>
</feature>
<dbReference type="GeneID" id="23863566"/>
<feature type="transmembrane region" description="Helical" evidence="2">
    <location>
        <begin position="89"/>
        <end position="114"/>
    </location>
</feature>
<evidence type="ECO:0000313" key="4">
    <source>
        <dbReference type="EMBL" id="CBH13430.1"/>
    </source>
</evidence>
<dbReference type="PROSITE" id="PS51257">
    <property type="entry name" value="PROKAR_LIPOPROTEIN"/>
    <property type="match status" value="1"/>
</dbReference>
<dbReference type="EMBL" id="FN554971">
    <property type="protein sequence ID" value="CBH13430.1"/>
    <property type="molecule type" value="Genomic_DNA"/>
</dbReference>
<gene>
    <name evidence="4" type="ORF">TbgDal_VIII3740</name>
</gene>
<dbReference type="Proteomes" id="UP000002316">
    <property type="component" value="Chromosome 8"/>
</dbReference>
<dbReference type="InterPro" id="IPR004147">
    <property type="entry name" value="ABC1_dom"/>
</dbReference>
<name>C9ZVJ2_TRYB9</name>
<evidence type="ECO:0000256" key="1">
    <source>
        <dbReference type="SAM" id="MobiDB-lite"/>
    </source>
</evidence>
<dbReference type="InterPro" id="IPR052402">
    <property type="entry name" value="ADCK_kinase"/>
</dbReference>
<dbReference type="SUPFAM" id="SSF56112">
    <property type="entry name" value="Protein kinase-like (PK-like)"/>
    <property type="match status" value="1"/>
</dbReference>
<reference evidence="5" key="1">
    <citation type="journal article" date="2010" name="PLoS Negl. Trop. Dis.">
        <title>The genome sequence of Trypanosoma brucei gambiense, causative agent of chronic human african trypanosomiasis.</title>
        <authorList>
            <person name="Jackson A.P."/>
            <person name="Sanders M."/>
            <person name="Berry A."/>
            <person name="McQuillan J."/>
            <person name="Aslett M.A."/>
            <person name="Quail M.A."/>
            <person name="Chukualim B."/>
            <person name="Capewell P."/>
            <person name="MacLeod A."/>
            <person name="Melville S.E."/>
            <person name="Gibson W."/>
            <person name="Barry J.D."/>
            <person name="Berriman M."/>
            <person name="Hertz-Fowler C."/>
        </authorList>
    </citation>
    <scope>NUCLEOTIDE SEQUENCE [LARGE SCALE GENOMIC DNA]</scope>
    <source>
        <strain evidence="5">MHOM/CI/86/DAL972</strain>
    </source>
</reference>
<dbReference type="KEGG" id="tbg:TbgDal_VIII3740"/>
<keyword evidence="2" id="KW-0472">Membrane</keyword>
<organism evidence="4 5">
    <name type="scientific">Trypanosoma brucei gambiense (strain MHOM/CI/86/DAL972)</name>
    <dbReference type="NCBI Taxonomy" id="679716"/>
    <lineage>
        <taxon>Eukaryota</taxon>
        <taxon>Discoba</taxon>
        <taxon>Euglenozoa</taxon>
        <taxon>Kinetoplastea</taxon>
        <taxon>Metakinetoplastina</taxon>
        <taxon>Trypanosomatida</taxon>
        <taxon>Trypanosomatidae</taxon>
        <taxon>Trypanosoma</taxon>
    </lineage>
</organism>
<feature type="transmembrane region" description="Helical" evidence="2">
    <location>
        <begin position="16"/>
        <end position="39"/>
    </location>
</feature>
<dbReference type="VEuPathDB" id="TriTrypDB:Tbg972.8.3740"/>
<feature type="domain" description="ABC1 atypical kinase-like" evidence="3">
    <location>
        <begin position="208"/>
        <end position="454"/>
    </location>
</feature>
<protein>
    <recommendedName>
        <fullName evidence="3">ABC1 atypical kinase-like domain-containing protein</fullName>
    </recommendedName>
</protein>